<dbReference type="InterPro" id="IPR018337">
    <property type="entry name" value="Cell_wall/Cho-bd_repeat"/>
</dbReference>
<name>A0AAX0B1P9_CLOBE</name>
<feature type="repeat" description="Cell wall-binding" evidence="2">
    <location>
        <begin position="37"/>
        <end position="56"/>
    </location>
</feature>
<organism evidence="3 4">
    <name type="scientific">Clostridium beijerinckii</name>
    <name type="common">Clostridium MP</name>
    <dbReference type="NCBI Taxonomy" id="1520"/>
    <lineage>
        <taxon>Bacteria</taxon>
        <taxon>Bacillati</taxon>
        <taxon>Bacillota</taxon>
        <taxon>Clostridia</taxon>
        <taxon>Eubacteriales</taxon>
        <taxon>Clostridiaceae</taxon>
        <taxon>Clostridium</taxon>
    </lineage>
</organism>
<evidence type="ECO:0000256" key="2">
    <source>
        <dbReference type="PROSITE-ProRule" id="PRU00591"/>
    </source>
</evidence>
<dbReference type="Pfam" id="PF19127">
    <property type="entry name" value="Choline_bind_3"/>
    <property type="match status" value="1"/>
</dbReference>
<dbReference type="Proteomes" id="UP001193748">
    <property type="component" value="Unassembled WGS sequence"/>
</dbReference>
<evidence type="ECO:0000313" key="4">
    <source>
        <dbReference type="Proteomes" id="UP001193748"/>
    </source>
</evidence>
<dbReference type="Pfam" id="PF01473">
    <property type="entry name" value="Choline_bind_1"/>
    <property type="match status" value="2"/>
</dbReference>
<dbReference type="AlphaFoldDB" id="A0AAX0B1P9"/>
<dbReference type="PROSITE" id="PS51170">
    <property type="entry name" value="CW"/>
    <property type="match status" value="2"/>
</dbReference>
<reference evidence="3" key="2">
    <citation type="journal article" date="2022" name="Nat. Biotechnol.">
        <title>Carbon-negative production of acetone and isopropanol by gas fermentation at industrial pilot scale.</title>
        <authorList>
            <person name="Liew F.E."/>
            <person name="Nogle R."/>
            <person name="Abdalla T."/>
            <person name="Rasor B.J."/>
            <person name="Canter C."/>
            <person name="Jensen R.O."/>
            <person name="Wang L."/>
            <person name="Strutz J."/>
            <person name="Chirania P."/>
            <person name="De Tissera S."/>
            <person name="Mueller A.P."/>
            <person name="Ruan Z."/>
            <person name="Gao A."/>
            <person name="Tran L."/>
            <person name="Engle N.L."/>
            <person name="Bromley J.C."/>
            <person name="Daniell J."/>
            <person name="Conrado R."/>
            <person name="Tschaplinski T.J."/>
            <person name="Giannone R.J."/>
            <person name="Hettich R.L."/>
            <person name="Karim A.S."/>
            <person name="Simpson S.D."/>
            <person name="Brown S.D."/>
            <person name="Leang C."/>
            <person name="Jewett M.C."/>
            <person name="Kopke M."/>
        </authorList>
    </citation>
    <scope>NUCLEOTIDE SEQUENCE</scope>
    <source>
        <strain evidence="3">DJ080</strain>
    </source>
</reference>
<sequence length="125" mass="15282">MNLFTEGVLLKNNMYSGTWINENNKWWYKHNDGIFTKDDWEFINGKWYFFDAQGWMIHDWKNYGDSRYYFGDYNDGAMKTGWYYDEKSSKWYYFNEEGIMQTGCIKIYDKLYHFDNNGAMETSEV</sequence>
<evidence type="ECO:0000256" key="1">
    <source>
        <dbReference type="ARBA" id="ARBA00022737"/>
    </source>
</evidence>
<dbReference type="SUPFAM" id="SSF69360">
    <property type="entry name" value="Cell wall binding repeat"/>
    <property type="match status" value="1"/>
</dbReference>
<proteinExistence type="predicted"/>
<gene>
    <name evidence="3" type="ORF">B0H41_002931</name>
</gene>
<keyword evidence="1" id="KW-0677">Repeat</keyword>
<feature type="repeat" description="Cell wall-binding" evidence="2">
    <location>
        <begin position="79"/>
        <end position="100"/>
    </location>
</feature>
<protein>
    <submittedName>
        <fullName evidence="3">Glucan-binding YG repeat protein</fullName>
    </submittedName>
</protein>
<dbReference type="EMBL" id="JABSWW010000001">
    <property type="protein sequence ID" value="NRT89252.1"/>
    <property type="molecule type" value="Genomic_DNA"/>
</dbReference>
<evidence type="ECO:0000313" key="3">
    <source>
        <dbReference type="EMBL" id="NRT89252.1"/>
    </source>
</evidence>
<accession>A0AAX0B1P9</accession>
<reference evidence="3" key="1">
    <citation type="submission" date="2020-05" db="EMBL/GenBank/DDBJ databases">
        <authorList>
            <person name="Brown S."/>
            <person name="Huntemann M."/>
            <person name="Clum A."/>
            <person name="Spunde A."/>
            <person name="Palaniappan K."/>
            <person name="Ritter S."/>
            <person name="Mikhailova N."/>
            <person name="Chen I.-M."/>
            <person name="Stamatis D."/>
            <person name="Reddy T."/>
            <person name="O'Malley R."/>
            <person name="Daum C."/>
            <person name="Shapiro N."/>
            <person name="Ivanova N."/>
            <person name="Kyrpides N."/>
            <person name="Woyke T."/>
        </authorList>
    </citation>
    <scope>NUCLEOTIDE SEQUENCE</scope>
    <source>
        <strain evidence="3">DJ080</strain>
    </source>
</reference>
<comment type="caution">
    <text evidence="3">The sequence shown here is derived from an EMBL/GenBank/DDBJ whole genome shotgun (WGS) entry which is preliminary data.</text>
</comment>
<dbReference type="RefSeq" id="WP_077842871.1">
    <property type="nucleotide sequence ID" value="NZ_CP107022.1"/>
</dbReference>
<dbReference type="Gene3D" id="2.10.270.10">
    <property type="entry name" value="Cholin Binding"/>
    <property type="match status" value="1"/>
</dbReference>